<keyword evidence="3" id="KW-1185">Reference proteome</keyword>
<evidence type="ECO:0000313" key="2">
    <source>
        <dbReference type="EMBL" id="KAJ7023404.1"/>
    </source>
</evidence>
<dbReference type="Proteomes" id="UP001218188">
    <property type="component" value="Unassembled WGS sequence"/>
</dbReference>
<dbReference type="EMBL" id="JARJCM010000189">
    <property type="protein sequence ID" value="KAJ7023404.1"/>
    <property type="molecule type" value="Genomic_DNA"/>
</dbReference>
<reference evidence="2" key="1">
    <citation type="submission" date="2023-03" db="EMBL/GenBank/DDBJ databases">
        <title>Massive genome expansion in bonnet fungi (Mycena s.s.) driven by repeated elements and novel gene families across ecological guilds.</title>
        <authorList>
            <consortium name="Lawrence Berkeley National Laboratory"/>
            <person name="Harder C.B."/>
            <person name="Miyauchi S."/>
            <person name="Viragh M."/>
            <person name="Kuo A."/>
            <person name="Thoen E."/>
            <person name="Andreopoulos B."/>
            <person name="Lu D."/>
            <person name="Skrede I."/>
            <person name="Drula E."/>
            <person name="Henrissat B."/>
            <person name="Morin E."/>
            <person name="Kohler A."/>
            <person name="Barry K."/>
            <person name="LaButti K."/>
            <person name="Morin E."/>
            <person name="Salamov A."/>
            <person name="Lipzen A."/>
            <person name="Mereny Z."/>
            <person name="Hegedus B."/>
            <person name="Baldrian P."/>
            <person name="Stursova M."/>
            <person name="Weitz H."/>
            <person name="Taylor A."/>
            <person name="Grigoriev I.V."/>
            <person name="Nagy L.G."/>
            <person name="Martin F."/>
            <person name="Kauserud H."/>
        </authorList>
    </citation>
    <scope>NUCLEOTIDE SEQUENCE</scope>
    <source>
        <strain evidence="2">CBHHK200</strain>
    </source>
</reference>
<comment type="caution">
    <text evidence="2">The sequence shown here is derived from an EMBL/GenBank/DDBJ whole genome shotgun (WGS) entry which is preliminary data.</text>
</comment>
<feature type="compositionally biased region" description="Basic and acidic residues" evidence="1">
    <location>
        <begin position="235"/>
        <end position="253"/>
    </location>
</feature>
<gene>
    <name evidence="2" type="ORF">C8F04DRAFT_1305377</name>
</gene>
<feature type="region of interest" description="Disordered" evidence="1">
    <location>
        <begin position="136"/>
        <end position="167"/>
    </location>
</feature>
<feature type="region of interest" description="Disordered" evidence="1">
    <location>
        <begin position="214"/>
        <end position="253"/>
    </location>
</feature>
<proteinExistence type="predicted"/>
<accession>A0AAD6S8X5</accession>
<dbReference type="AlphaFoldDB" id="A0AAD6S8X5"/>
<name>A0AAD6S8X5_9AGAR</name>
<sequence length="253" mass="27770">MLTTLYSLHSNSCSTAAIQFEFVLPLANSRVFQHLRVHLRVPPIALLLPPRTAFERTHTLPQPRGRNPHARRPAPALANSLCAHAHRLKRGLGPPTSAPPCLSPQRTHRAHTRNLRCEHPPRTPHSAYIAAFEHTHAERPLPPRTTHPRAQRTPRPAPAHPPQTSLWAPPGAPCALLAAAVPSAFARPPRCSCPRRRLSMFALTPCAHYAASPPPSLPLTTPLRHPSRAQPPRASTRDRAARSTHRTPDAGAH</sequence>
<organism evidence="2 3">
    <name type="scientific">Mycena alexandri</name>
    <dbReference type="NCBI Taxonomy" id="1745969"/>
    <lineage>
        <taxon>Eukaryota</taxon>
        <taxon>Fungi</taxon>
        <taxon>Dikarya</taxon>
        <taxon>Basidiomycota</taxon>
        <taxon>Agaricomycotina</taxon>
        <taxon>Agaricomycetes</taxon>
        <taxon>Agaricomycetidae</taxon>
        <taxon>Agaricales</taxon>
        <taxon>Marasmiineae</taxon>
        <taxon>Mycenaceae</taxon>
        <taxon>Mycena</taxon>
    </lineage>
</organism>
<evidence type="ECO:0000256" key="1">
    <source>
        <dbReference type="SAM" id="MobiDB-lite"/>
    </source>
</evidence>
<protein>
    <submittedName>
        <fullName evidence="2">Uncharacterized protein</fullName>
    </submittedName>
</protein>
<evidence type="ECO:0000313" key="3">
    <source>
        <dbReference type="Proteomes" id="UP001218188"/>
    </source>
</evidence>